<evidence type="ECO:0000313" key="1">
    <source>
        <dbReference type="EMBL" id="OLN31411.1"/>
    </source>
</evidence>
<name>A0A1Q8QVN2_9FIRM</name>
<proteinExistence type="predicted"/>
<dbReference type="Gene3D" id="3.40.50.300">
    <property type="entry name" value="P-loop containing nucleotide triphosphate hydrolases"/>
    <property type="match status" value="1"/>
</dbReference>
<dbReference type="AlphaFoldDB" id="A0A1Q8QVN2"/>
<accession>A0A1Q8QVN2</accession>
<comment type="caution">
    <text evidence="1">The sequence shown here is derived from an EMBL/GenBank/DDBJ whole genome shotgun (WGS) entry which is preliminary data.</text>
</comment>
<organism evidence="1 2">
    <name type="scientific">Desulfosporosinus metallidurans</name>
    <dbReference type="NCBI Taxonomy" id="1888891"/>
    <lineage>
        <taxon>Bacteria</taxon>
        <taxon>Bacillati</taxon>
        <taxon>Bacillota</taxon>
        <taxon>Clostridia</taxon>
        <taxon>Eubacteriales</taxon>
        <taxon>Desulfitobacteriaceae</taxon>
        <taxon>Desulfosporosinus</taxon>
    </lineage>
</organism>
<protein>
    <recommendedName>
        <fullName evidence="3">Cobalamin biosynthesis protein CobQ</fullName>
    </recommendedName>
</protein>
<dbReference type="EMBL" id="MLBF01000019">
    <property type="protein sequence ID" value="OLN31411.1"/>
    <property type="molecule type" value="Genomic_DNA"/>
</dbReference>
<dbReference type="OrthoDB" id="1705293at2"/>
<evidence type="ECO:0000313" key="2">
    <source>
        <dbReference type="Proteomes" id="UP000186102"/>
    </source>
</evidence>
<sequence>MSSKIITVWGKDNSGKTTFAVNLACALANRDHLVGLISSNLIYGDLQVYFGQSIPPEKGLFRALHEDNPNVGEKFMETGESKNLFFLSVPNHYTGLLCDSVSLQSVERLITASSLLFDILLIDGSGDLTNPISGVGLWLAEKVYTLYRPSASAPMWHKGVEDFVQELHIADKQINVMQTPNGEFDDKTFKSLIELSFKYELPFVKQAGELENAGTPVFFYEDRGCRRYSKVLEKISDELCGGTDKYK</sequence>
<dbReference type="STRING" id="1888891.DSOL_2750"/>
<evidence type="ECO:0008006" key="3">
    <source>
        <dbReference type="Google" id="ProtNLM"/>
    </source>
</evidence>
<dbReference type="SUPFAM" id="SSF52540">
    <property type="entry name" value="P-loop containing nucleoside triphosphate hydrolases"/>
    <property type="match status" value="1"/>
</dbReference>
<keyword evidence="2" id="KW-1185">Reference proteome</keyword>
<gene>
    <name evidence="1" type="ORF">DSOL_2750</name>
</gene>
<dbReference type="RefSeq" id="WP_075365313.1">
    <property type="nucleotide sequence ID" value="NZ_MLBF01000019.1"/>
</dbReference>
<dbReference type="InterPro" id="IPR027417">
    <property type="entry name" value="P-loop_NTPase"/>
</dbReference>
<dbReference type="Proteomes" id="UP000186102">
    <property type="component" value="Unassembled WGS sequence"/>
</dbReference>
<reference evidence="1 2" key="1">
    <citation type="submission" date="2016-09" db="EMBL/GenBank/DDBJ databases">
        <title>Complete genome of Desulfosporosinus sp. OL.</title>
        <authorList>
            <person name="Mardanov A."/>
            <person name="Beletsky A."/>
            <person name="Panova A."/>
            <person name="Karnachuk O."/>
            <person name="Ravin N."/>
        </authorList>
    </citation>
    <scope>NUCLEOTIDE SEQUENCE [LARGE SCALE GENOMIC DNA]</scope>
    <source>
        <strain evidence="1 2">OL</strain>
    </source>
</reference>